<comment type="caution">
    <text evidence="9">The sequence shown here is derived from an EMBL/GenBank/DDBJ whole genome shotgun (WGS) entry which is preliminary data.</text>
</comment>
<comment type="similarity">
    <text evidence="1 6">Belongs to the acylphosphatase family.</text>
</comment>
<dbReference type="Proteomes" id="UP000279259">
    <property type="component" value="Unassembled WGS sequence"/>
</dbReference>
<dbReference type="PANTHER" id="PTHR10029:SF3">
    <property type="entry name" value="ACYLPHOSPHATASE-RELATED"/>
    <property type="match status" value="1"/>
</dbReference>
<organism evidence="9 10">
    <name type="scientific">Saitozyma podzolica</name>
    <dbReference type="NCBI Taxonomy" id="1890683"/>
    <lineage>
        <taxon>Eukaryota</taxon>
        <taxon>Fungi</taxon>
        <taxon>Dikarya</taxon>
        <taxon>Basidiomycota</taxon>
        <taxon>Agaricomycotina</taxon>
        <taxon>Tremellomycetes</taxon>
        <taxon>Tremellales</taxon>
        <taxon>Trimorphomycetaceae</taxon>
        <taxon>Saitozyma</taxon>
    </lineage>
</organism>
<evidence type="ECO:0000256" key="3">
    <source>
        <dbReference type="ARBA" id="ARBA00022801"/>
    </source>
</evidence>
<feature type="active site" evidence="5">
    <location>
        <position position="20"/>
    </location>
</feature>
<comment type="catalytic activity">
    <reaction evidence="4 5">
        <text>an acyl phosphate + H2O = a carboxylate + phosphate + H(+)</text>
        <dbReference type="Rhea" id="RHEA:14965"/>
        <dbReference type="ChEBI" id="CHEBI:15377"/>
        <dbReference type="ChEBI" id="CHEBI:15378"/>
        <dbReference type="ChEBI" id="CHEBI:29067"/>
        <dbReference type="ChEBI" id="CHEBI:43474"/>
        <dbReference type="ChEBI" id="CHEBI:59918"/>
        <dbReference type="EC" id="3.6.1.7"/>
    </reaction>
</comment>
<feature type="active site" evidence="5">
    <location>
        <position position="38"/>
    </location>
</feature>
<dbReference type="InterPro" id="IPR017968">
    <property type="entry name" value="Acylphosphatase_CS"/>
</dbReference>
<dbReference type="EC" id="3.6.1.7" evidence="2 5"/>
<dbReference type="PROSITE" id="PS51160">
    <property type="entry name" value="ACYLPHOSPHATASE_3"/>
    <property type="match status" value="1"/>
</dbReference>
<keyword evidence="3 5" id="KW-0378">Hydrolase</keyword>
<dbReference type="InterPro" id="IPR020456">
    <property type="entry name" value="Acylphosphatase"/>
</dbReference>
<dbReference type="OrthoDB" id="7961613at2759"/>
<accession>A0A427YJL0</accession>
<dbReference type="InterPro" id="IPR001792">
    <property type="entry name" value="Acylphosphatase-like_dom"/>
</dbReference>
<evidence type="ECO:0000256" key="7">
    <source>
        <dbReference type="SAM" id="MobiDB-lite"/>
    </source>
</evidence>
<dbReference type="EMBL" id="RSCD01000008">
    <property type="protein sequence ID" value="RSH91261.1"/>
    <property type="molecule type" value="Genomic_DNA"/>
</dbReference>
<dbReference type="STRING" id="1890683.A0A427YJL0"/>
<name>A0A427YJL0_9TREE</name>
<dbReference type="InterPro" id="IPR036046">
    <property type="entry name" value="Acylphosphatase-like_dom_sf"/>
</dbReference>
<dbReference type="PROSITE" id="PS00150">
    <property type="entry name" value="ACYLPHOSPHATASE_1"/>
    <property type="match status" value="1"/>
</dbReference>
<evidence type="ECO:0000256" key="4">
    <source>
        <dbReference type="ARBA" id="ARBA00047645"/>
    </source>
</evidence>
<evidence type="ECO:0000256" key="1">
    <source>
        <dbReference type="ARBA" id="ARBA00005614"/>
    </source>
</evidence>
<dbReference type="PANTHER" id="PTHR10029">
    <property type="entry name" value="ACYLPHOSPHATASE"/>
    <property type="match status" value="1"/>
</dbReference>
<evidence type="ECO:0000256" key="6">
    <source>
        <dbReference type="RuleBase" id="RU004168"/>
    </source>
</evidence>
<reference evidence="9 10" key="1">
    <citation type="submission" date="2018-11" db="EMBL/GenBank/DDBJ databases">
        <title>Genome sequence of Saitozyma podzolica DSM 27192.</title>
        <authorList>
            <person name="Aliyu H."/>
            <person name="Gorte O."/>
            <person name="Ochsenreither K."/>
        </authorList>
    </citation>
    <scope>NUCLEOTIDE SEQUENCE [LARGE SCALE GENOMIC DNA]</scope>
    <source>
        <strain evidence="9 10">DSM 27192</strain>
    </source>
</reference>
<evidence type="ECO:0000256" key="2">
    <source>
        <dbReference type="ARBA" id="ARBA00012150"/>
    </source>
</evidence>
<feature type="domain" description="Acylphosphatase-like" evidence="8">
    <location>
        <begin position="5"/>
        <end position="102"/>
    </location>
</feature>
<sequence>MGNDLIHYKVTGEVQGVNFRYYTQKEGNKLGLRGWVRNERDSSVEGVAAGPADKVKEFRVYLQKGPSAATVEKLHLVSEKHDASEEEISKALGGGSKGYEVR</sequence>
<dbReference type="Pfam" id="PF00708">
    <property type="entry name" value="Acylphosphatase"/>
    <property type="match status" value="1"/>
</dbReference>
<dbReference type="AlphaFoldDB" id="A0A427YJL0"/>
<keyword evidence="10" id="KW-1185">Reference proteome</keyword>
<evidence type="ECO:0000259" key="8">
    <source>
        <dbReference type="PROSITE" id="PS51160"/>
    </source>
</evidence>
<gene>
    <name evidence="9" type="ORF">EHS25_009560</name>
</gene>
<evidence type="ECO:0000256" key="5">
    <source>
        <dbReference type="PROSITE-ProRule" id="PRU00520"/>
    </source>
</evidence>
<evidence type="ECO:0000313" key="9">
    <source>
        <dbReference type="EMBL" id="RSH91261.1"/>
    </source>
</evidence>
<dbReference type="GO" id="GO:0003998">
    <property type="term" value="F:acylphosphatase activity"/>
    <property type="evidence" value="ECO:0007669"/>
    <property type="project" value="UniProtKB-EC"/>
</dbReference>
<feature type="region of interest" description="Disordered" evidence="7">
    <location>
        <begin position="80"/>
        <end position="102"/>
    </location>
</feature>
<dbReference type="Gene3D" id="3.30.70.100">
    <property type="match status" value="1"/>
</dbReference>
<feature type="compositionally biased region" description="Basic and acidic residues" evidence="7">
    <location>
        <begin position="80"/>
        <end position="89"/>
    </location>
</feature>
<proteinExistence type="inferred from homology"/>
<feature type="compositionally biased region" description="Gly residues" evidence="7">
    <location>
        <begin position="92"/>
        <end position="102"/>
    </location>
</feature>
<dbReference type="PRINTS" id="PR00112">
    <property type="entry name" value="ACYLPHPHTASE"/>
</dbReference>
<dbReference type="SUPFAM" id="SSF54975">
    <property type="entry name" value="Acylphosphatase/BLUF domain-like"/>
    <property type="match status" value="1"/>
</dbReference>
<evidence type="ECO:0000313" key="10">
    <source>
        <dbReference type="Proteomes" id="UP000279259"/>
    </source>
</evidence>
<protein>
    <recommendedName>
        <fullName evidence="2 5">acylphosphatase</fullName>
        <ecNumber evidence="2 5">3.6.1.7</ecNumber>
    </recommendedName>
</protein>